<dbReference type="InterPro" id="IPR011684">
    <property type="entry name" value="NAB"/>
</dbReference>
<feature type="coiled-coil region" evidence="3">
    <location>
        <begin position="231"/>
        <end position="261"/>
    </location>
</feature>
<keyword evidence="7" id="KW-1185">Reference proteome</keyword>
<name>A0ABQ8ILW3_9ROSI</name>
<feature type="region of interest" description="Disordered" evidence="4">
    <location>
        <begin position="81"/>
        <end position="120"/>
    </location>
</feature>
<evidence type="ECO:0000313" key="7">
    <source>
        <dbReference type="Proteomes" id="UP000827721"/>
    </source>
</evidence>
<gene>
    <name evidence="6" type="ORF">JRO89_XS01G0210300</name>
</gene>
<protein>
    <recommendedName>
        <fullName evidence="5">NAB domain-containing protein</fullName>
    </recommendedName>
</protein>
<comment type="similarity">
    <text evidence="2">Belongs to the NET family.</text>
</comment>
<evidence type="ECO:0000313" key="6">
    <source>
        <dbReference type="EMBL" id="KAH7577137.1"/>
    </source>
</evidence>
<organism evidence="6 7">
    <name type="scientific">Xanthoceras sorbifolium</name>
    <dbReference type="NCBI Taxonomy" id="99658"/>
    <lineage>
        <taxon>Eukaryota</taxon>
        <taxon>Viridiplantae</taxon>
        <taxon>Streptophyta</taxon>
        <taxon>Embryophyta</taxon>
        <taxon>Tracheophyta</taxon>
        <taxon>Spermatophyta</taxon>
        <taxon>Magnoliopsida</taxon>
        <taxon>eudicotyledons</taxon>
        <taxon>Gunneridae</taxon>
        <taxon>Pentapetalae</taxon>
        <taxon>rosids</taxon>
        <taxon>malvids</taxon>
        <taxon>Sapindales</taxon>
        <taxon>Sapindaceae</taxon>
        <taxon>Xanthoceroideae</taxon>
        <taxon>Xanthoceras</taxon>
    </lineage>
</organism>
<dbReference type="EMBL" id="JAFEMO010000001">
    <property type="protein sequence ID" value="KAH7577137.1"/>
    <property type="molecule type" value="Genomic_DNA"/>
</dbReference>
<feature type="domain" description="NAB" evidence="5">
    <location>
        <begin position="7"/>
        <end position="89"/>
    </location>
</feature>
<proteinExistence type="inferred from homology"/>
<evidence type="ECO:0000259" key="5">
    <source>
        <dbReference type="PROSITE" id="PS51774"/>
    </source>
</evidence>
<reference evidence="6 7" key="1">
    <citation type="submission" date="2021-02" db="EMBL/GenBank/DDBJ databases">
        <title>Plant Genome Project.</title>
        <authorList>
            <person name="Zhang R.-G."/>
        </authorList>
    </citation>
    <scope>NUCLEOTIDE SEQUENCE [LARGE SCALE GENOMIC DNA]</scope>
    <source>
        <tissue evidence="6">Leaves</tissue>
    </source>
</reference>
<evidence type="ECO:0000256" key="1">
    <source>
        <dbReference type="ARBA" id="ARBA00023054"/>
    </source>
</evidence>
<sequence>MENNASSSCSLSPNKRDSLHQSLWLQTTLSELDKKMKAMMTLLGEDDNSSVQGIEIYDNRKPQLVQMLEDINKSYRSLAEQHDQLRSKSHHVLHSGSWSSSSSSNSRKKIQQSSGNQRMVTGSFNVPKLEAFDSHSDSVAEDPNVECDTAHIDFEHLNKLADELMSDEPCKMNFKTTKISDNEMDKETTEIPNNEETKMNGSELGQATTRYFVIGSSGWESTWPELKFQVSKLLEENLQQLAELLKRNDEKRKIINELQAQLKSSKGANRALQSCLSFREADIKLNQFQRSRSRGLSFSKFFKLGCS</sequence>
<evidence type="ECO:0000256" key="4">
    <source>
        <dbReference type="SAM" id="MobiDB-lite"/>
    </source>
</evidence>
<feature type="compositionally biased region" description="Low complexity" evidence="4">
    <location>
        <begin position="95"/>
        <end position="105"/>
    </location>
</feature>
<dbReference type="InterPro" id="IPR051861">
    <property type="entry name" value="NET_actin-binding_domain"/>
</dbReference>
<accession>A0ABQ8ILW3</accession>
<dbReference type="Pfam" id="PF07765">
    <property type="entry name" value="KIP1"/>
    <property type="match status" value="1"/>
</dbReference>
<dbReference type="PANTHER" id="PTHR32258:SF15">
    <property type="entry name" value="NAB DOMAIN-CONTAINING PROTEIN"/>
    <property type="match status" value="1"/>
</dbReference>
<evidence type="ECO:0000256" key="3">
    <source>
        <dbReference type="SAM" id="Coils"/>
    </source>
</evidence>
<keyword evidence="1 3" id="KW-0175">Coiled coil</keyword>
<dbReference type="PROSITE" id="PS51774">
    <property type="entry name" value="NAB"/>
    <property type="match status" value="1"/>
</dbReference>
<dbReference type="Proteomes" id="UP000827721">
    <property type="component" value="Unassembled WGS sequence"/>
</dbReference>
<evidence type="ECO:0000256" key="2">
    <source>
        <dbReference type="ARBA" id="ARBA00038006"/>
    </source>
</evidence>
<dbReference type="PANTHER" id="PTHR32258">
    <property type="entry name" value="PROTEIN NETWORKED 4A"/>
    <property type="match status" value="1"/>
</dbReference>
<comment type="caution">
    <text evidence="6">The sequence shown here is derived from an EMBL/GenBank/DDBJ whole genome shotgun (WGS) entry which is preliminary data.</text>
</comment>